<protein>
    <submittedName>
        <fullName evidence="1">Uncharacterized protein</fullName>
    </submittedName>
</protein>
<dbReference type="EMBL" id="LAZR01022443">
    <property type="protein sequence ID" value="KKL81861.1"/>
    <property type="molecule type" value="Genomic_DNA"/>
</dbReference>
<name>A0A0F9FUB3_9ZZZZ</name>
<feature type="non-terminal residue" evidence="1">
    <location>
        <position position="1"/>
    </location>
</feature>
<comment type="caution">
    <text evidence="1">The sequence shown here is derived from an EMBL/GenBank/DDBJ whole genome shotgun (WGS) entry which is preliminary data.</text>
</comment>
<evidence type="ECO:0000313" key="1">
    <source>
        <dbReference type="EMBL" id="KKL81861.1"/>
    </source>
</evidence>
<dbReference type="AlphaFoldDB" id="A0A0F9FUB3"/>
<organism evidence="1">
    <name type="scientific">marine sediment metagenome</name>
    <dbReference type="NCBI Taxonomy" id="412755"/>
    <lineage>
        <taxon>unclassified sequences</taxon>
        <taxon>metagenomes</taxon>
        <taxon>ecological metagenomes</taxon>
    </lineage>
</organism>
<proteinExistence type="predicted"/>
<reference evidence="1" key="1">
    <citation type="journal article" date="2015" name="Nature">
        <title>Complex archaea that bridge the gap between prokaryotes and eukaryotes.</title>
        <authorList>
            <person name="Spang A."/>
            <person name="Saw J.H."/>
            <person name="Jorgensen S.L."/>
            <person name="Zaremba-Niedzwiedzka K."/>
            <person name="Martijn J."/>
            <person name="Lind A.E."/>
            <person name="van Eijk R."/>
            <person name="Schleper C."/>
            <person name="Guy L."/>
            <person name="Ettema T.J."/>
        </authorList>
    </citation>
    <scope>NUCLEOTIDE SEQUENCE</scope>
</reference>
<gene>
    <name evidence="1" type="ORF">LCGC14_1990570</name>
</gene>
<accession>A0A0F9FUB3</accession>
<sequence>IALLYDTKPNIDLARDAKLLDLKFSVLCYVSIRSLLPERGQHMLVDAGNEYA</sequence>